<feature type="transmembrane region" description="Helical" evidence="6">
    <location>
        <begin position="375"/>
        <end position="394"/>
    </location>
</feature>
<comment type="caution">
    <text evidence="7">The sequence shown here is derived from an EMBL/GenBank/DDBJ whole genome shotgun (WGS) entry which is preliminary data.</text>
</comment>
<sequence>MSSALQSGLLFGGPLSLFWGWTICAFFVYPTSGGVYFWISRLAPSTPALGFFTGNLYAWAMVLTGCSGNLSVALYLSSMVEIGTGVHLTPVQVAAIAWGICILSGIVNIWWTLGGTILLVVTLFVKSAPAGHNSAKFVFTDFENVSGYSNTGFVVLLGFLQAVYTLEGCETGAQVAEEAKNAAWAAPVSISVSIAGSWLLGVIYLLALLFSVRSIESIANTSYAIPISQLYVDIMGQRLSLLCLFVIMFAQWAAALTAWTASSRLFYALARDGAFKPRRWFMYLAPTHAPIAGYIGSPIAFSAIISSAAISVMIAYLMPLVLRVLRPNCMPERGPFHLGRFSYTCSCLGSAFGIFVCVLFILPTYKNVTAQNMNYAIVAVGAVALLVGVQYLIFRFCGWTFKGVTRTLEEEQGLQRADAKNV</sequence>
<dbReference type="EMBL" id="JMSN01000044">
    <property type="protein sequence ID" value="KDN45258.1"/>
    <property type="molecule type" value="Genomic_DNA"/>
</dbReference>
<evidence type="ECO:0000313" key="8">
    <source>
        <dbReference type="Proteomes" id="UP000027361"/>
    </source>
</evidence>
<keyword evidence="5 6" id="KW-0472">Membrane</keyword>
<evidence type="ECO:0000256" key="6">
    <source>
        <dbReference type="SAM" id="Phobius"/>
    </source>
</evidence>
<name>A0A066VY95_TILAU</name>
<dbReference type="OrthoDB" id="10054429at2759"/>
<evidence type="ECO:0000256" key="3">
    <source>
        <dbReference type="ARBA" id="ARBA00022692"/>
    </source>
</evidence>
<dbReference type="PANTHER" id="PTHR45649">
    <property type="entry name" value="AMINO-ACID PERMEASE BAT1"/>
    <property type="match status" value="1"/>
</dbReference>
<evidence type="ECO:0000256" key="5">
    <source>
        <dbReference type="ARBA" id="ARBA00023136"/>
    </source>
</evidence>
<evidence type="ECO:0000256" key="4">
    <source>
        <dbReference type="ARBA" id="ARBA00022989"/>
    </source>
</evidence>
<keyword evidence="8" id="KW-1185">Reference proteome</keyword>
<dbReference type="RefSeq" id="XP_013243115.1">
    <property type="nucleotide sequence ID" value="XM_013387661.1"/>
</dbReference>
<keyword evidence="4 6" id="KW-1133">Transmembrane helix</keyword>
<evidence type="ECO:0008006" key="9">
    <source>
        <dbReference type="Google" id="ProtNLM"/>
    </source>
</evidence>
<feature type="transmembrane region" description="Helical" evidence="6">
    <location>
        <begin position="96"/>
        <end position="125"/>
    </location>
</feature>
<feature type="transmembrane region" description="Helical" evidence="6">
    <location>
        <begin position="18"/>
        <end position="39"/>
    </location>
</feature>
<organism evidence="7 8">
    <name type="scientific">Tilletiaria anomala (strain ATCC 24038 / CBS 436.72 / UBC 951)</name>
    <dbReference type="NCBI Taxonomy" id="1037660"/>
    <lineage>
        <taxon>Eukaryota</taxon>
        <taxon>Fungi</taxon>
        <taxon>Dikarya</taxon>
        <taxon>Basidiomycota</taxon>
        <taxon>Ustilaginomycotina</taxon>
        <taxon>Exobasidiomycetes</taxon>
        <taxon>Georgefischeriales</taxon>
        <taxon>Tilletiariaceae</taxon>
        <taxon>Tilletiaria</taxon>
    </lineage>
</organism>
<dbReference type="Pfam" id="PF13520">
    <property type="entry name" value="AA_permease_2"/>
    <property type="match status" value="1"/>
</dbReference>
<reference evidence="7 8" key="1">
    <citation type="submission" date="2014-05" db="EMBL/GenBank/DDBJ databases">
        <title>Draft genome sequence of a rare smut relative, Tilletiaria anomala UBC 951.</title>
        <authorList>
            <consortium name="DOE Joint Genome Institute"/>
            <person name="Toome M."/>
            <person name="Kuo A."/>
            <person name="Henrissat B."/>
            <person name="Lipzen A."/>
            <person name="Tritt A."/>
            <person name="Yoshinaga Y."/>
            <person name="Zane M."/>
            <person name="Barry K."/>
            <person name="Grigoriev I.V."/>
            <person name="Spatafora J.W."/>
            <person name="Aimea M.C."/>
        </authorList>
    </citation>
    <scope>NUCLEOTIDE SEQUENCE [LARGE SCALE GENOMIC DNA]</scope>
    <source>
        <strain evidence="7 8">UBC 951</strain>
    </source>
</reference>
<dbReference type="GO" id="GO:0022857">
    <property type="term" value="F:transmembrane transporter activity"/>
    <property type="evidence" value="ECO:0007669"/>
    <property type="project" value="InterPro"/>
</dbReference>
<dbReference type="PIRSF" id="PIRSF006060">
    <property type="entry name" value="AA_transporter"/>
    <property type="match status" value="1"/>
</dbReference>
<feature type="transmembrane region" description="Helical" evidence="6">
    <location>
        <begin position="184"/>
        <end position="210"/>
    </location>
</feature>
<evidence type="ECO:0000313" key="7">
    <source>
        <dbReference type="EMBL" id="KDN45258.1"/>
    </source>
</evidence>
<evidence type="ECO:0000256" key="2">
    <source>
        <dbReference type="ARBA" id="ARBA00022448"/>
    </source>
</evidence>
<dbReference type="InterPro" id="IPR002293">
    <property type="entry name" value="AA/rel_permease1"/>
</dbReference>
<feature type="transmembrane region" description="Helical" evidence="6">
    <location>
        <begin position="343"/>
        <end position="363"/>
    </location>
</feature>
<accession>A0A066VY95</accession>
<feature type="transmembrane region" description="Helical" evidence="6">
    <location>
        <begin position="51"/>
        <end position="76"/>
    </location>
</feature>
<dbReference type="Gene3D" id="1.20.1740.10">
    <property type="entry name" value="Amino acid/polyamine transporter I"/>
    <property type="match status" value="1"/>
</dbReference>
<dbReference type="OMA" id="SWSINFA"/>
<feature type="transmembrane region" description="Helical" evidence="6">
    <location>
        <begin position="239"/>
        <end position="261"/>
    </location>
</feature>
<comment type="subcellular location">
    <subcellularLocation>
        <location evidence="1">Membrane</location>
        <topology evidence="1">Multi-pass membrane protein</topology>
    </subcellularLocation>
</comment>
<dbReference type="PANTHER" id="PTHR45649:SF26">
    <property type="entry name" value="OS04G0435100 PROTEIN"/>
    <property type="match status" value="1"/>
</dbReference>
<feature type="transmembrane region" description="Helical" evidence="6">
    <location>
        <begin position="299"/>
        <end position="322"/>
    </location>
</feature>
<keyword evidence="2" id="KW-0813">Transport</keyword>
<dbReference type="GeneID" id="25266851"/>
<proteinExistence type="predicted"/>
<feature type="transmembrane region" description="Helical" evidence="6">
    <location>
        <begin position="145"/>
        <end position="164"/>
    </location>
</feature>
<evidence type="ECO:0000256" key="1">
    <source>
        <dbReference type="ARBA" id="ARBA00004141"/>
    </source>
</evidence>
<dbReference type="AlphaFoldDB" id="A0A066VY95"/>
<protein>
    <recommendedName>
        <fullName evidence="9">Amino acid transporter</fullName>
    </recommendedName>
</protein>
<dbReference type="InParanoid" id="A0A066VY95"/>
<dbReference type="STRING" id="1037660.A0A066VY95"/>
<keyword evidence="3 6" id="KW-0812">Transmembrane</keyword>
<dbReference type="Proteomes" id="UP000027361">
    <property type="component" value="Unassembled WGS sequence"/>
</dbReference>
<dbReference type="GO" id="GO:0016020">
    <property type="term" value="C:membrane"/>
    <property type="evidence" value="ECO:0007669"/>
    <property type="project" value="UniProtKB-SubCell"/>
</dbReference>
<dbReference type="HOGENOM" id="CLU_004495_0_1_1"/>
<gene>
    <name evidence="7" type="ORF">K437DRAFT_278499</name>
</gene>